<dbReference type="PANTHER" id="PTHR42995">
    <property type="entry name" value="ACETYL-COENZYME A CARBOXYLASE CARBOXYL TRANSFERASE SUBUNIT BETA, CHLOROPLASTIC"/>
    <property type="match status" value="1"/>
</dbReference>
<dbReference type="InterPro" id="IPR011762">
    <property type="entry name" value="COA_CT_N"/>
</dbReference>
<dbReference type="Pfam" id="PF01039">
    <property type="entry name" value="Carboxyl_trans"/>
    <property type="match status" value="1"/>
</dbReference>
<keyword evidence="11 13" id="KW-0275">Fatty acid biosynthesis</keyword>
<keyword evidence="6 13" id="KW-0863">Zinc-finger</keyword>
<keyword evidence="3 13" id="KW-0808">Transferase</keyword>
<comment type="cofactor">
    <cofactor evidence="13">
        <name>Zn(2+)</name>
        <dbReference type="ChEBI" id="CHEBI:29105"/>
    </cofactor>
    <text evidence="13">Binds 1 zinc ion per subunit.</text>
</comment>
<dbReference type="InterPro" id="IPR029045">
    <property type="entry name" value="ClpP/crotonase-like_dom_sf"/>
</dbReference>
<dbReference type="GO" id="GO:0006633">
    <property type="term" value="P:fatty acid biosynthetic process"/>
    <property type="evidence" value="ECO:0007669"/>
    <property type="project" value="UniProtKB-KW"/>
</dbReference>
<dbReference type="EMBL" id="CACRUC010000018">
    <property type="protein sequence ID" value="VYU02098.1"/>
    <property type="molecule type" value="Genomic_DNA"/>
</dbReference>
<evidence type="ECO:0000256" key="2">
    <source>
        <dbReference type="ARBA" id="ARBA00022516"/>
    </source>
</evidence>
<comment type="function">
    <text evidence="12 13">Component of the acetyl coenzyme A carboxylase (ACC) complex. Biotin carboxylase (BC) catalyzes the carboxylation of biotin on its carrier protein (BCCP) and then the CO(2) group is transferred by the transcarboxylase to acetyl-CoA to form malonyl-CoA.</text>
</comment>
<dbReference type="Pfam" id="PF17848">
    <property type="entry name" value="Zn_ribbon_ACC"/>
    <property type="match status" value="1"/>
</dbReference>
<dbReference type="GO" id="GO:0009317">
    <property type="term" value="C:acetyl-CoA carboxylase complex"/>
    <property type="evidence" value="ECO:0007669"/>
    <property type="project" value="InterPro"/>
</dbReference>
<evidence type="ECO:0000256" key="7">
    <source>
        <dbReference type="ARBA" id="ARBA00022832"/>
    </source>
</evidence>
<feature type="binding site" evidence="13">
    <location>
        <position position="62"/>
    </location>
    <ligand>
        <name>Zn(2+)</name>
        <dbReference type="ChEBI" id="CHEBI:29105"/>
    </ligand>
</feature>
<dbReference type="NCBIfam" id="TIGR00515">
    <property type="entry name" value="accD"/>
    <property type="match status" value="1"/>
</dbReference>
<name>A0A6N3BHJ6_STRPA</name>
<gene>
    <name evidence="13 15" type="primary">accD</name>
    <name evidence="15" type="ORF">SPLFYP13_00735</name>
</gene>
<keyword evidence="9 13" id="KW-0067">ATP-binding</keyword>
<keyword evidence="5 13" id="KW-0547">Nucleotide-binding</keyword>
<dbReference type="SUPFAM" id="SSF52096">
    <property type="entry name" value="ClpP/crotonase"/>
    <property type="match status" value="1"/>
</dbReference>
<feature type="binding site" evidence="13">
    <location>
        <position position="83"/>
    </location>
    <ligand>
        <name>Zn(2+)</name>
        <dbReference type="ChEBI" id="CHEBI:29105"/>
    </ligand>
</feature>
<evidence type="ECO:0000256" key="11">
    <source>
        <dbReference type="ARBA" id="ARBA00023160"/>
    </source>
</evidence>
<dbReference type="PRINTS" id="PR01070">
    <property type="entry name" value="ACCCTRFRASEB"/>
</dbReference>
<dbReference type="UniPathway" id="UPA00655">
    <property type="reaction ID" value="UER00711"/>
</dbReference>
<keyword evidence="13" id="KW-0963">Cytoplasm</keyword>
<dbReference type="PROSITE" id="PS50980">
    <property type="entry name" value="COA_CT_NTER"/>
    <property type="match status" value="1"/>
</dbReference>
<dbReference type="GO" id="GO:0016743">
    <property type="term" value="F:carboxyl- or carbamoyltransferase activity"/>
    <property type="evidence" value="ECO:0007669"/>
    <property type="project" value="UniProtKB-UniRule"/>
</dbReference>
<keyword evidence="7 13" id="KW-0276">Fatty acid metabolism</keyword>
<feature type="binding site" evidence="13">
    <location>
        <position position="80"/>
    </location>
    <ligand>
        <name>Zn(2+)</name>
        <dbReference type="ChEBI" id="CHEBI:29105"/>
    </ligand>
</feature>
<proteinExistence type="inferred from homology"/>
<evidence type="ECO:0000256" key="12">
    <source>
        <dbReference type="ARBA" id="ARBA00025280"/>
    </source>
</evidence>
<comment type="similarity">
    <text evidence="13">Belongs to the AccD/PCCB family.</text>
</comment>
<keyword evidence="4 13" id="KW-0479">Metal-binding</keyword>
<comment type="caution">
    <text evidence="13">Lacks conserved residue(s) required for the propagation of feature annotation.</text>
</comment>
<dbReference type="GO" id="GO:0003989">
    <property type="term" value="F:acetyl-CoA carboxylase activity"/>
    <property type="evidence" value="ECO:0007669"/>
    <property type="project" value="InterPro"/>
</dbReference>
<dbReference type="GO" id="GO:0005524">
    <property type="term" value="F:ATP binding"/>
    <property type="evidence" value="ECO:0007669"/>
    <property type="project" value="UniProtKB-KW"/>
</dbReference>
<keyword evidence="8 13" id="KW-0862">Zinc</keyword>
<dbReference type="Gene3D" id="3.90.226.10">
    <property type="entry name" value="2-enoyl-CoA Hydratase, Chain A, domain 1"/>
    <property type="match status" value="1"/>
</dbReference>
<evidence type="ECO:0000256" key="10">
    <source>
        <dbReference type="ARBA" id="ARBA00023098"/>
    </source>
</evidence>
<evidence type="ECO:0000259" key="14">
    <source>
        <dbReference type="PROSITE" id="PS50980"/>
    </source>
</evidence>
<evidence type="ECO:0000256" key="4">
    <source>
        <dbReference type="ARBA" id="ARBA00022723"/>
    </source>
</evidence>
<protein>
    <recommendedName>
        <fullName evidence="13">Acetyl-coenzyme A carboxylase carboxyl transferase subunit beta</fullName>
        <shortName evidence="13">ACCase subunit beta</shortName>
        <shortName evidence="13">Acetyl-CoA carboxylase carboxyltransferase subunit beta</shortName>
        <ecNumber evidence="13">2.1.3.15</ecNumber>
    </recommendedName>
</protein>
<dbReference type="GO" id="GO:0008270">
    <property type="term" value="F:zinc ion binding"/>
    <property type="evidence" value="ECO:0007669"/>
    <property type="project" value="UniProtKB-UniRule"/>
</dbReference>
<evidence type="ECO:0000256" key="9">
    <source>
        <dbReference type="ARBA" id="ARBA00022840"/>
    </source>
</evidence>
<organism evidence="15">
    <name type="scientific">Streptococcus parasanguinis</name>
    <dbReference type="NCBI Taxonomy" id="1318"/>
    <lineage>
        <taxon>Bacteria</taxon>
        <taxon>Bacillati</taxon>
        <taxon>Bacillota</taxon>
        <taxon>Bacilli</taxon>
        <taxon>Lactobacillales</taxon>
        <taxon>Streptococcaceae</taxon>
        <taxon>Streptococcus</taxon>
    </lineage>
</organism>
<dbReference type="InterPro" id="IPR034733">
    <property type="entry name" value="AcCoA_carboxyl_beta"/>
</dbReference>
<evidence type="ECO:0000256" key="1">
    <source>
        <dbReference type="ARBA" id="ARBA00004496"/>
    </source>
</evidence>
<comment type="subcellular location">
    <subcellularLocation>
        <location evidence="1 13">Cytoplasm</location>
    </subcellularLocation>
</comment>
<dbReference type="HAMAP" id="MF_01395">
    <property type="entry name" value="AcetylCoA_CT_beta"/>
    <property type="match status" value="1"/>
</dbReference>
<keyword evidence="10 13" id="KW-0443">Lipid metabolism</keyword>
<evidence type="ECO:0000256" key="13">
    <source>
        <dbReference type="HAMAP-Rule" id="MF_01395"/>
    </source>
</evidence>
<comment type="pathway">
    <text evidence="13">Lipid metabolism; malonyl-CoA biosynthesis; malonyl-CoA from acetyl-CoA: step 1/1.</text>
</comment>
<evidence type="ECO:0000313" key="15">
    <source>
        <dbReference type="EMBL" id="VYU02098.1"/>
    </source>
</evidence>
<evidence type="ECO:0000256" key="8">
    <source>
        <dbReference type="ARBA" id="ARBA00022833"/>
    </source>
</evidence>
<dbReference type="EC" id="2.1.3.15" evidence="13"/>
<accession>A0A6N3BHJ6</accession>
<dbReference type="InterPro" id="IPR000438">
    <property type="entry name" value="Acetyl_CoA_COase_Trfase_b_su"/>
</dbReference>
<dbReference type="InterPro" id="IPR041010">
    <property type="entry name" value="Znf-ACC"/>
</dbReference>
<dbReference type="PANTHER" id="PTHR42995:SF5">
    <property type="entry name" value="ACETYL-COENZYME A CARBOXYLASE CARBOXYL TRANSFERASE SUBUNIT BETA, CHLOROPLASTIC"/>
    <property type="match status" value="1"/>
</dbReference>
<comment type="catalytic activity">
    <reaction evidence="13">
        <text>N(6)-carboxybiotinyl-L-lysyl-[protein] + acetyl-CoA = N(6)-biotinyl-L-lysyl-[protein] + malonyl-CoA</text>
        <dbReference type="Rhea" id="RHEA:54728"/>
        <dbReference type="Rhea" id="RHEA-COMP:10505"/>
        <dbReference type="Rhea" id="RHEA-COMP:10506"/>
        <dbReference type="ChEBI" id="CHEBI:57288"/>
        <dbReference type="ChEBI" id="CHEBI:57384"/>
        <dbReference type="ChEBI" id="CHEBI:83144"/>
        <dbReference type="ChEBI" id="CHEBI:83145"/>
        <dbReference type="EC" id="2.1.3.15"/>
    </reaction>
</comment>
<evidence type="ECO:0000256" key="6">
    <source>
        <dbReference type="ARBA" id="ARBA00022771"/>
    </source>
</evidence>
<feature type="domain" description="CoA carboxyltransferase N-terminal" evidence="14">
    <location>
        <begin position="58"/>
        <end position="313"/>
    </location>
</feature>
<reference evidence="15" key="1">
    <citation type="submission" date="2019-11" db="EMBL/GenBank/DDBJ databases">
        <authorList>
            <person name="Feng L."/>
        </authorList>
    </citation>
    <scope>NUCLEOTIDE SEQUENCE</scope>
    <source>
        <strain evidence="15">SparasanguinisLFYP13</strain>
    </source>
</reference>
<evidence type="ECO:0000256" key="5">
    <source>
        <dbReference type="ARBA" id="ARBA00022741"/>
    </source>
</evidence>
<sequence>MNIILTVSGFYSNATDAVAYYKELVMALFSKKDKYIRINPNRSAWKEPQPKPEVPDELFSQCPGCKHTIYQKDLGSERVCPNCGYTFRISAKERLALTVDPASFEEMFTGIETTDPLNFPNYKKKLAAVREMTGMDEAVLTGTALIKGQKVALGIMDSNFIMASMGSVVGEKITRLFEFATNEKLPVVLFTASGGARMQEGIVSLMQMAKISAAVQRHSKEKLFYLTVLTDPTTGGVTASFAMEGDIIMAESQALVGFAGRRVIESTVREKLPDDFQKAEFLQEHGFVDLIVERSQIRATVGQLLALHGGKHE</sequence>
<feature type="binding site" evidence="13">
    <location>
        <position position="65"/>
    </location>
    <ligand>
        <name>Zn(2+)</name>
        <dbReference type="ChEBI" id="CHEBI:29105"/>
    </ligand>
</feature>
<comment type="subunit">
    <text evidence="13">Acetyl-CoA carboxylase is a heterohexamer composed of biotin carboxyl carrier protein (AccB), biotin carboxylase (AccC) and two subunits each of ACCase subunit alpha (AccA) and ACCase subunit beta (AccD).</text>
</comment>
<evidence type="ECO:0000256" key="3">
    <source>
        <dbReference type="ARBA" id="ARBA00022679"/>
    </source>
</evidence>
<keyword evidence="2 13" id="KW-0444">Lipid biosynthesis</keyword>
<keyword evidence="15" id="KW-0436">Ligase</keyword>
<dbReference type="GO" id="GO:2001295">
    <property type="term" value="P:malonyl-CoA biosynthetic process"/>
    <property type="evidence" value="ECO:0007669"/>
    <property type="project" value="UniProtKB-UniRule"/>
</dbReference>
<dbReference type="AlphaFoldDB" id="A0A6N3BHJ6"/>